<feature type="transmembrane region" description="Helical" evidence="5">
    <location>
        <begin position="94"/>
        <end position="112"/>
    </location>
</feature>
<sequence>MNSVWQRFTLSDLPLSQWRGGSYLYRLVGFLSAWREGSWFLQWANPLGAVILCAIVLIAPFTNSSNPTGVLLIAAGGYWLMLTLSDRLKTGSTPIHIAVGVYWCIALIATAFSDVKSAAFSGLIKLTLFLFMFLLGAQVLRSPRLRNWVMAVYLHVSLLVSAYGIRQQYKGVEQLATWNDPTSLLAEETRVYSFLGNPNLLAGYLITAIALSIAALFIWRGYLPKTLAGVMLVINTTCLFFTDSRGGWIAALALLITFFLLLRYWFAEYLPTFWRIWLVPMLFGSMTAVIILGITLVEPLRLRVMSIFAGREDSSNNFRINVWEAVFRMIGDHPIIGIGPGNDAFKQVYPLYARSGYGDALGAYSIFLETLVEVGWVGFALFLWFGVITFNLGLQQLARLRQIKDEQAFWLMAAIAACAGMLVHGLFDTVWYRPPINTLWWLMVALIASFFQSQEMSSEQ</sequence>
<feature type="transmembrane region" description="Helical" evidence="5">
    <location>
        <begin position="148"/>
        <end position="165"/>
    </location>
</feature>
<evidence type="ECO:0000256" key="1">
    <source>
        <dbReference type="ARBA" id="ARBA00004141"/>
    </source>
</evidence>
<gene>
    <name evidence="7" type="ORF">K4A83_09535</name>
</gene>
<dbReference type="Proteomes" id="UP001526426">
    <property type="component" value="Unassembled WGS sequence"/>
</dbReference>
<dbReference type="InterPro" id="IPR051533">
    <property type="entry name" value="WaaL-like"/>
</dbReference>
<reference evidence="7 8" key="1">
    <citation type="submission" date="2021-08" db="EMBL/GenBank/DDBJ databases">
        <title>Draft genome sequence of Spirulina subsalsa with high tolerance to salinity and hype-accumulation of phycocyanin.</title>
        <authorList>
            <person name="Pei H."/>
            <person name="Jiang L."/>
        </authorList>
    </citation>
    <scope>NUCLEOTIDE SEQUENCE [LARGE SCALE GENOMIC DNA]</scope>
    <source>
        <strain evidence="7 8">FACHB-351</strain>
    </source>
</reference>
<dbReference type="Pfam" id="PF04932">
    <property type="entry name" value="Wzy_C"/>
    <property type="match status" value="1"/>
</dbReference>
<feature type="transmembrane region" description="Helical" evidence="5">
    <location>
        <begin position="65"/>
        <end position="82"/>
    </location>
</feature>
<feature type="transmembrane region" description="Helical" evidence="5">
    <location>
        <begin position="118"/>
        <end position="136"/>
    </location>
</feature>
<keyword evidence="2 5" id="KW-0812">Transmembrane</keyword>
<evidence type="ECO:0000259" key="6">
    <source>
        <dbReference type="Pfam" id="PF04932"/>
    </source>
</evidence>
<keyword evidence="8" id="KW-1185">Reference proteome</keyword>
<evidence type="ECO:0000313" key="7">
    <source>
        <dbReference type="EMBL" id="MCW6036506.1"/>
    </source>
</evidence>
<dbReference type="EMBL" id="JAIHOM010000038">
    <property type="protein sequence ID" value="MCW6036506.1"/>
    <property type="molecule type" value="Genomic_DNA"/>
</dbReference>
<dbReference type="PANTHER" id="PTHR37422:SF22">
    <property type="entry name" value="SLR1515 PROTEIN"/>
    <property type="match status" value="1"/>
</dbReference>
<keyword evidence="4 5" id="KW-0472">Membrane</keyword>
<dbReference type="NCBIfam" id="TIGR00947">
    <property type="entry name" value="2A73"/>
    <property type="match status" value="1"/>
</dbReference>
<feature type="transmembrane region" description="Helical" evidence="5">
    <location>
        <begin position="439"/>
        <end position="457"/>
    </location>
</feature>
<dbReference type="PANTHER" id="PTHR37422">
    <property type="entry name" value="TEICHURONIC ACID BIOSYNTHESIS PROTEIN TUAE"/>
    <property type="match status" value="1"/>
</dbReference>
<comment type="subcellular location">
    <subcellularLocation>
        <location evidence="1">Membrane</location>
        <topology evidence="1">Multi-pass membrane protein</topology>
    </subcellularLocation>
</comment>
<dbReference type="RefSeq" id="WP_265264275.1">
    <property type="nucleotide sequence ID" value="NZ_JAIHOM010000038.1"/>
</dbReference>
<organism evidence="7 8">
    <name type="scientific">Spirulina subsalsa FACHB-351</name>
    <dbReference type="NCBI Taxonomy" id="234711"/>
    <lineage>
        <taxon>Bacteria</taxon>
        <taxon>Bacillati</taxon>
        <taxon>Cyanobacteriota</taxon>
        <taxon>Cyanophyceae</taxon>
        <taxon>Spirulinales</taxon>
        <taxon>Spirulinaceae</taxon>
        <taxon>Spirulina</taxon>
    </lineage>
</organism>
<feature type="transmembrane region" description="Helical" evidence="5">
    <location>
        <begin position="248"/>
        <end position="266"/>
    </location>
</feature>
<accession>A0ABT3L4S7</accession>
<keyword evidence="3 5" id="KW-1133">Transmembrane helix</keyword>
<feature type="transmembrane region" description="Helical" evidence="5">
    <location>
        <begin position="374"/>
        <end position="397"/>
    </location>
</feature>
<proteinExistence type="predicted"/>
<evidence type="ECO:0000256" key="2">
    <source>
        <dbReference type="ARBA" id="ARBA00022692"/>
    </source>
</evidence>
<name>A0ABT3L4S7_9CYAN</name>
<feature type="domain" description="O-antigen ligase-related" evidence="6">
    <location>
        <begin position="231"/>
        <end position="383"/>
    </location>
</feature>
<evidence type="ECO:0000256" key="5">
    <source>
        <dbReference type="SAM" id="Phobius"/>
    </source>
</evidence>
<comment type="caution">
    <text evidence="7">The sequence shown here is derived from an EMBL/GenBank/DDBJ whole genome shotgun (WGS) entry which is preliminary data.</text>
</comment>
<evidence type="ECO:0000313" key="8">
    <source>
        <dbReference type="Proteomes" id="UP001526426"/>
    </source>
</evidence>
<evidence type="ECO:0000256" key="3">
    <source>
        <dbReference type="ARBA" id="ARBA00022989"/>
    </source>
</evidence>
<dbReference type="InterPro" id="IPR007016">
    <property type="entry name" value="O-antigen_ligase-rel_domated"/>
</dbReference>
<feature type="transmembrane region" description="Helical" evidence="5">
    <location>
        <begin position="409"/>
        <end position="427"/>
    </location>
</feature>
<feature type="transmembrane region" description="Helical" evidence="5">
    <location>
        <begin position="201"/>
        <end position="219"/>
    </location>
</feature>
<evidence type="ECO:0000256" key="4">
    <source>
        <dbReference type="ARBA" id="ARBA00023136"/>
    </source>
</evidence>
<feature type="transmembrane region" description="Helical" evidence="5">
    <location>
        <begin position="278"/>
        <end position="297"/>
    </location>
</feature>
<feature type="transmembrane region" description="Helical" evidence="5">
    <location>
        <begin position="40"/>
        <end position="59"/>
    </location>
</feature>
<dbReference type="InterPro" id="IPR006007">
    <property type="entry name" value="Inorganic_carbon_transpt"/>
</dbReference>
<protein>
    <submittedName>
        <fullName evidence="7">IctB family putative bicarbonate transporter</fullName>
    </submittedName>
</protein>